<accession>A0A0F9B2A3</accession>
<organism evidence="1">
    <name type="scientific">marine sediment metagenome</name>
    <dbReference type="NCBI Taxonomy" id="412755"/>
    <lineage>
        <taxon>unclassified sequences</taxon>
        <taxon>metagenomes</taxon>
        <taxon>ecological metagenomes</taxon>
    </lineage>
</organism>
<gene>
    <name evidence="1" type="ORF">LCGC14_2499150</name>
</gene>
<sequence>MEKDIYDTIDKVITQDINFGPKDLRVLAKRLAVWATENTTNNGESRLREKGYALAGAIIDWNHELYPNQED</sequence>
<comment type="caution">
    <text evidence="1">The sequence shown here is derived from an EMBL/GenBank/DDBJ whole genome shotgun (WGS) entry which is preliminary data.</text>
</comment>
<evidence type="ECO:0000313" key="1">
    <source>
        <dbReference type="EMBL" id="KKL16079.1"/>
    </source>
</evidence>
<name>A0A0F9B2A3_9ZZZZ</name>
<dbReference type="EMBL" id="LAZR01039806">
    <property type="protein sequence ID" value="KKL16079.1"/>
    <property type="molecule type" value="Genomic_DNA"/>
</dbReference>
<proteinExistence type="predicted"/>
<reference evidence="1" key="1">
    <citation type="journal article" date="2015" name="Nature">
        <title>Complex archaea that bridge the gap between prokaryotes and eukaryotes.</title>
        <authorList>
            <person name="Spang A."/>
            <person name="Saw J.H."/>
            <person name="Jorgensen S.L."/>
            <person name="Zaremba-Niedzwiedzka K."/>
            <person name="Martijn J."/>
            <person name="Lind A.E."/>
            <person name="van Eijk R."/>
            <person name="Schleper C."/>
            <person name="Guy L."/>
            <person name="Ettema T.J."/>
        </authorList>
    </citation>
    <scope>NUCLEOTIDE SEQUENCE</scope>
</reference>
<dbReference type="AlphaFoldDB" id="A0A0F9B2A3"/>
<protein>
    <submittedName>
        <fullName evidence="1">Uncharacterized protein</fullName>
    </submittedName>
</protein>